<dbReference type="AlphaFoldDB" id="A0AAN6JS81"/>
<dbReference type="Proteomes" id="UP001176517">
    <property type="component" value="Unassembled WGS sequence"/>
</dbReference>
<feature type="compositionally biased region" description="Basic and acidic residues" evidence="1">
    <location>
        <begin position="103"/>
        <end position="119"/>
    </location>
</feature>
<feature type="compositionally biased region" description="Basic and acidic residues" evidence="1">
    <location>
        <begin position="204"/>
        <end position="225"/>
    </location>
</feature>
<feature type="region of interest" description="Disordered" evidence="1">
    <location>
        <begin position="201"/>
        <end position="246"/>
    </location>
</feature>
<protein>
    <submittedName>
        <fullName evidence="2">Uncharacterized protein</fullName>
    </submittedName>
</protein>
<feature type="region of interest" description="Disordered" evidence="1">
    <location>
        <begin position="51"/>
        <end position="70"/>
    </location>
</feature>
<organism evidence="2 3">
    <name type="scientific">Tilletia horrida</name>
    <dbReference type="NCBI Taxonomy" id="155126"/>
    <lineage>
        <taxon>Eukaryota</taxon>
        <taxon>Fungi</taxon>
        <taxon>Dikarya</taxon>
        <taxon>Basidiomycota</taxon>
        <taxon>Ustilaginomycotina</taxon>
        <taxon>Exobasidiomycetes</taxon>
        <taxon>Tilletiales</taxon>
        <taxon>Tilletiaceae</taxon>
        <taxon>Tilletia</taxon>
    </lineage>
</organism>
<name>A0AAN6JS81_9BASI</name>
<proteinExistence type="predicted"/>
<feature type="region of interest" description="Disordered" evidence="1">
    <location>
        <begin position="100"/>
        <end position="135"/>
    </location>
</feature>
<comment type="caution">
    <text evidence="2">The sequence shown here is derived from an EMBL/GenBank/DDBJ whole genome shotgun (WGS) entry which is preliminary data.</text>
</comment>
<evidence type="ECO:0000313" key="3">
    <source>
        <dbReference type="Proteomes" id="UP001176517"/>
    </source>
</evidence>
<evidence type="ECO:0000313" key="2">
    <source>
        <dbReference type="EMBL" id="KAK0552407.1"/>
    </source>
</evidence>
<gene>
    <name evidence="2" type="ORF">OC846_002914</name>
</gene>
<reference evidence="2" key="1">
    <citation type="journal article" date="2023" name="PhytoFront">
        <title>Draft Genome Resources of Seven Strains of Tilletia horrida, Causal Agent of Kernel Smut of Rice.</title>
        <authorList>
            <person name="Khanal S."/>
            <person name="Antony Babu S."/>
            <person name="Zhou X.G."/>
        </authorList>
    </citation>
    <scope>NUCLEOTIDE SEQUENCE</scope>
    <source>
        <strain evidence="2">TX6</strain>
    </source>
</reference>
<dbReference type="EMBL" id="JAPDMZ010000063">
    <property type="protein sequence ID" value="KAK0552407.1"/>
    <property type="molecule type" value="Genomic_DNA"/>
</dbReference>
<feature type="region of interest" description="Disordered" evidence="1">
    <location>
        <begin position="158"/>
        <end position="183"/>
    </location>
</feature>
<feature type="compositionally biased region" description="Acidic residues" evidence="1">
    <location>
        <begin position="120"/>
        <end position="131"/>
    </location>
</feature>
<keyword evidence="3" id="KW-1185">Reference proteome</keyword>
<accession>A0AAN6JS81</accession>
<evidence type="ECO:0000256" key="1">
    <source>
        <dbReference type="SAM" id="MobiDB-lite"/>
    </source>
</evidence>
<sequence length="246" mass="25370">MTLPSAIVSRSAATVASSSRSSSVLARRVPAAAPASSSQAAAAARAAGARSYASVSPSVSDPKLTSKLPQGNDSLWAISSVVVFGGLFFYLTSPKKAAHGVPHSREAHSDHAPGAKEDQGTADEEESESESGVDFVVVEEPQVKISTPGHEVLQTRLTEDHGKQVSANNKAPPLPNKGETFKHGIAAAKDGDHISNPKAVVAASHEEKAAKYNSDDGKKGTRPDSVKQGVGSVGKGAKVEDAEDEE</sequence>